<feature type="transmembrane region" description="Helical" evidence="2">
    <location>
        <begin position="201"/>
        <end position="217"/>
    </location>
</feature>
<dbReference type="Proteomes" id="UP001530377">
    <property type="component" value="Unassembled WGS sequence"/>
</dbReference>
<organism evidence="4 5">
    <name type="scientific">Cyclostephanos tholiformis</name>
    <dbReference type="NCBI Taxonomy" id="382380"/>
    <lineage>
        <taxon>Eukaryota</taxon>
        <taxon>Sar</taxon>
        <taxon>Stramenopiles</taxon>
        <taxon>Ochrophyta</taxon>
        <taxon>Bacillariophyta</taxon>
        <taxon>Coscinodiscophyceae</taxon>
        <taxon>Thalassiosirophycidae</taxon>
        <taxon>Stephanodiscales</taxon>
        <taxon>Stephanodiscaceae</taxon>
        <taxon>Cyclostephanos</taxon>
    </lineage>
</organism>
<feature type="transmembrane region" description="Helical" evidence="2">
    <location>
        <begin position="342"/>
        <end position="360"/>
    </location>
</feature>
<feature type="transmembrane region" description="Helical" evidence="2">
    <location>
        <begin position="375"/>
        <end position="392"/>
    </location>
</feature>
<evidence type="ECO:0008006" key="6">
    <source>
        <dbReference type="Google" id="ProtNLM"/>
    </source>
</evidence>
<evidence type="ECO:0000313" key="4">
    <source>
        <dbReference type="EMBL" id="KAL3811542.1"/>
    </source>
</evidence>
<feature type="region of interest" description="Disordered" evidence="1">
    <location>
        <begin position="26"/>
        <end position="95"/>
    </location>
</feature>
<evidence type="ECO:0000256" key="2">
    <source>
        <dbReference type="SAM" id="Phobius"/>
    </source>
</evidence>
<dbReference type="AlphaFoldDB" id="A0ABD3REQ8"/>
<proteinExistence type="predicted"/>
<accession>A0ABD3REQ8</accession>
<sequence>MARHSTLIILSLLLCAASHRGIILGGARQQQPRSPAFATTRRAQTGQVHPPSKEEGGTSAVRWRRRPWVASPSSDGMIISTRMSDTSSSSSKEDNRDKLAFYDNPRRLLLPISALLSLSLASLAAITQRLPGPPIDDAGIPSFWGTLPFGVLGSCDPYTPSLVLRDASSTVLCIFGATLFVKTITHSAKIGKIEPRDSRKIIHTLSVPLFVLLWPLFSDAYGARVFASIVPMLNALRLYLAGTGGNNNDDGGGYDQNSNSVESELADAISRSGDARESLGGPFIYVLVLLFSTLLFWRDTPIGIVSLATMACGDGLADLVGRRLGSSNKWSFNRDKSMAGSAAFVVGSFVGSYGLIYWLTSTGAMDALGLSSLELAWRILVIAVISAGVELIPAGDDNFTVPISAAILSACLLSYLE</sequence>
<dbReference type="InterPro" id="IPR037997">
    <property type="entry name" value="Dgk1-like"/>
</dbReference>
<keyword evidence="2" id="KW-0812">Transmembrane</keyword>
<gene>
    <name evidence="4" type="ORF">ACHAXA_000580</name>
</gene>
<dbReference type="PANTHER" id="PTHR31303">
    <property type="entry name" value="CTP-DEPENDENT DIACYLGLYCEROL KINASE 1"/>
    <property type="match status" value="1"/>
</dbReference>
<comment type="caution">
    <text evidence="4">The sequence shown here is derived from an EMBL/GenBank/DDBJ whole genome shotgun (WGS) entry which is preliminary data.</text>
</comment>
<feature type="transmembrane region" description="Helical" evidence="2">
    <location>
        <begin position="279"/>
        <end position="297"/>
    </location>
</feature>
<keyword evidence="3" id="KW-0732">Signal</keyword>
<keyword evidence="5" id="KW-1185">Reference proteome</keyword>
<feature type="transmembrane region" description="Helical" evidence="2">
    <location>
        <begin position="399"/>
        <end position="416"/>
    </location>
</feature>
<evidence type="ECO:0000256" key="3">
    <source>
        <dbReference type="SAM" id="SignalP"/>
    </source>
</evidence>
<name>A0ABD3REQ8_9STRA</name>
<dbReference type="PANTHER" id="PTHR31303:SF1">
    <property type="entry name" value="CTP-DEPENDENT DIACYLGLYCEROL KINASE 1"/>
    <property type="match status" value="1"/>
</dbReference>
<protein>
    <recommendedName>
        <fullName evidence="6">Phytol kinase</fullName>
    </recommendedName>
</protein>
<feature type="compositionally biased region" description="Low complexity" evidence="1">
    <location>
        <begin position="77"/>
        <end position="90"/>
    </location>
</feature>
<dbReference type="EMBL" id="JALLPB020000254">
    <property type="protein sequence ID" value="KAL3811542.1"/>
    <property type="molecule type" value="Genomic_DNA"/>
</dbReference>
<feature type="signal peptide" evidence="3">
    <location>
        <begin position="1"/>
        <end position="21"/>
    </location>
</feature>
<reference evidence="4 5" key="1">
    <citation type="submission" date="2024-10" db="EMBL/GenBank/DDBJ databases">
        <title>Updated reference genomes for cyclostephanoid diatoms.</title>
        <authorList>
            <person name="Roberts W.R."/>
            <person name="Alverson A.J."/>
        </authorList>
    </citation>
    <scope>NUCLEOTIDE SEQUENCE [LARGE SCALE GENOMIC DNA]</scope>
    <source>
        <strain evidence="4 5">AJA228-03</strain>
    </source>
</reference>
<evidence type="ECO:0000256" key="1">
    <source>
        <dbReference type="SAM" id="MobiDB-lite"/>
    </source>
</evidence>
<keyword evidence="2" id="KW-1133">Transmembrane helix</keyword>
<keyword evidence="2" id="KW-0472">Membrane</keyword>
<feature type="chain" id="PRO_5044781097" description="Phytol kinase" evidence="3">
    <location>
        <begin position="22"/>
        <end position="417"/>
    </location>
</feature>
<feature type="transmembrane region" description="Helical" evidence="2">
    <location>
        <begin position="108"/>
        <end position="126"/>
    </location>
</feature>
<evidence type="ECO:0000313" key="5">
    <source>
        <dbReference type="Proteomes" id="UP001530377"/>
    </source>
</evidence>